<comment type="subunit">
    <text evidence="2">Homohexamer.</text>
</comment>
<comment type="similarity">
    <text evidence="1 14">Belongs to the helicase family. DnaB subfamily.</text>
</comment>
<dbReference type="NCBIfam" id="TIGR00665">
    <property type="entry name" value="DnaB"/>
    <property type="match status" value="1"/>
</dbReference>
<organism evidence="16 17">
    <name type="scientific">Rhizomicrobium electricum</name>
    <dbReference type="NCBI Taxonomy" id="480070"/>
    <lineage>
        <taxon>Bacteria</taxon>
        <taxon>Pseudomonadati</taxon>
        <taxon>Pseudomonadota</taxon>
        <taxon>Alphaproteobacteria</taxon>
        <taxon>Micropepsales</taxon>
        <taxon>Micropepsaceae</taxon>
        <taxon>Rhizomicrobium</taxon>
    </lineage>
</organism>
<dbReference type="InterPro" id="IPR027417">
    <property type="entry name" value="P-loop_NTPase"/>
</dbReference>
<evidence type="ECO:0000256" key="12">
    <source>
        <dbReference type="ARBA" id="ARBA00048954"/>
    </source>
</evidence>
<keyword evidence="9 14" id="KW-0238">DNA-binding</keyword>
<evidence type="ECO:0000256" key="1">
    <source>
        <dbReference type="ARBA" id="ARBA00008428"/>
    </source>
</evidence>
<keyword evidence="8 14" id="KW-0067">ATP-binding</keyword>
<proteinExistence type="inferred from homology"/>
<evidence type="ECO:0000256" key="14">
    <source>
        <dbReference type="RuleBase" id="RU362085"/>
    </source>
</evidence>
<dbReference type="InterPro" id="IPR007692">
    <property type="entry name" value="DNA_helicase_DnaB"/>
</dbReference>
<dbReference type="Pfam" id="PF03796">
    <property type="entry name" value="DnaB_C"/>
    <property type="match status" value="1"/>
</dbReference>
<evidence type="ECO:0000313" key="16">
    <source>
        <dbReference type="EMBL" id="GAA0588555.1"/>
    </source>
</evidence>
<dbReference type="InterPro" id="IPR007693">
    <property type="entry name" value="DNA_helicase_DnaB-like_N"/>
</dbReference>
<comment type="function">
    <text evidence="11 14">The main replicative DNA helicase, it participates in initiation and elongation during chromosome replication. Travels ahead of the DNA replisome, separating dsDNA into templates for DNA synthesis. A processive ATP-dependent 5'-3' DNA helicase it has DNA-dependent ATPase activity.</text>
</comment>
<dbReference type="Gene3D" id="1.10.860.10">
    <property type="entry name" value="DNAb Helicase, Chain A"/>
    <property type="match status" value="1"/>
</dbReference>
<evidence type="ECO:0000256" key="11">
    <source>
        <dbReference type="ARBA" id="ARBA00044932"/>
    </source>
</evidence>
<name>A0ABN1FDQ5_9PROT</name>
<protein>
    <recommendedName>
        <fullName evidence="13 14">Replicative DNA helicase</fullName>
        <ecNumber evidence="13 14">5.6.2.3</ecNumber>
    </recommendedName>
</protein>
<evidence type="ECO:0000256" key="3">
    <source>
        <dbReference type="ARBA" id="ARBA00022515"/>
    </source>
</evidence>
<keyword evidence="7 14" id="KW-0347">Helicase</keyword>
<evidence type="ECO:0000256" key="9">
    <source>
        <dbReference type="ARBA" id="ARBA00023125"/>
    </source>
</evidence>
<keyword evidence="4 14" id="KW-0235">DNA replication</keyword>
<comment type="caution">
    <text evidence="16">The sequence shown here is derived from an EMBL/GenBank/DDBJ whole genome shotgun (WGS) entry which is preliminary data.</text>
</comment>
<dbReference type="NCBIfam" id="NF006606">
    <property type="entry name" value="PRK09165.1"/>
    <property type="match status" value="1"/>
</dbReference>
<dbReference type="InterPro" id="IPR036185">
    <property type="entry name" value="DNA_heli_DnaB-like_N_sf"/>
</dbReference>
<evidence type="ECO:0000256" key="7">
    <source>
        <dbReference type="ARBA" id="ARBA00022806"/>
    </source>
</evidence>
<dbReference type="Proteomes" id="UP001499951">
    <property type="component" value="Unassembled WGS sequence"/>
</dbReference>
<reference evidence="16 17" key="1">
    <citation type="journal article" date="2019" name="Int. J. Syst. Evol. Microbiol.">
        <title>The Global Catalogue of Microorganisms (GCM) 10K type strain sequencing project: providing services to taxonomists for standard genome sequencing and annotation.</title>
        <authorList>
            <consortium name="The Broad Institute Genomics Platform"/>
            <consortium name="The Broad Institute Genome Sequencing Center for Infectious Disease"/>
            <person name="Wu L."/>
            <person name="Ma J."/>
        </authorList>
    </citation>
    <scope>NUCLEOTIDE SEQUENCE [LARGE SCALE GENOMIC DNA]</scope>
    <source>
        <strain evidence="16 17">JCM 15089</strain>
    </source>
</reference>
<dbReference type="CDD" id="cd00984">
    <property type="entry name" value="DnaB_C"/>
    <property type="match status" value="1"/>
</dbReference>
<keyword evidence="5 14" id="KW-0547">Nucleotide-binding</keyword>
<dbReference type="RefSeq" id="WP_166937508.1">
    <property type="nucleotide sequence ID" value="NZ_BAAADD010000015.1"/>
</dbReference>
<dbReference type="Gene3D" id="3.40.50.300">
    <property type="entry name" value="P-loop containing nucleotide triphosphate hydrolases"/>
    <property type="match status" value="1"/>
</dbReference>
<evidence type="ECO:0000259" key="15">
    <source>
        <dbReference type="PROSITE" id="PS51199"/>
    </source>
</evidence>
<dbReference type="EMBL" id="BAAADD010000015">
    <property type="protein sequence ID" value="GAA0588555.1"/>
    <property type="molecule type" value="Genomic_DNA"/>
</dbReference>
<evidence type="ECO:0000256" key="8">
    <source>
        <dbReference type="ARBA" id="ARBA00022840"/>
    </source>
</evidence>
<evidence type="ECO:0000256" key="5">
    <source>
        <dbReference type="ARBA" id="ARBA00022741"/>
    </source>
</evidence>
<evidence type="ECO:0000313" key="17">
    <source>
        <dbReference type="Proteomes" id="UP001499951"/>
    </source>
</evidence>
<evidence type="ECO:0000256" key="6">
    <source>
        <dbReference type="ARBA" id="ARBA00022801"/>
    </source>
</evidence>
<dbReference type="SUPFAM" id="SSF48024">
    <property type="entry name" value="N-terminal domain of DnaB helicase"/>
    <property type="match status" value="1"/>
</dbReference>
<dbReference type="PANTHER" id="PTHR30153">
    <property type="entry name" value="REPLICATIVE DNA HELICASE DNAB"/>
    <property type="match status" value="1"/>
</dbReference>
<dbReference type="SUPFAM" id="SSF52540">
    <property type="entry name" value="P-loop containing nucleoside triphosphate hydrolases"/>
    <property type="match status" value="1"/>
</dbReference>
<dbReference type="InterPro" id="IPR007694">
    <property type="entry name" value="DNA_helicase_DnaB-like_C"/>
</dbReference>
<gene>
    <name evidence="16" type="ORF">GCM10008942_41890</name>
</gene>
<sequence length="476" mass="53008">MEQEAYRHIPYDIEVEQALLGAILVDNRALEAVSGQLKVEHFYDPLHQRLYDTMVQAIEGRGAMVTPLTLHAALKTDPGLIEVGGHAYLAGLAQAAPALPNLKELAKIIYDLALRRTLIRVGEDIVNTAYDAPHDKTPQEQIEDAEKALYSVSENARYGQGPIDFHESMRRAVEQAEKAQLRGGKISGVTSGFIEVDKLLGGLQPSDLLIVAGRPGMGKTAFAVNMAFNAAYAYAQDVAAGEPEPRGAPVLFFSLEMAAQQISARVLAERAEVEMWQIRTGKFTEQEWEKFVLTMQELSTVPFYIDDTGGISMAQIAARSRRLKKEKNIGAIMIDYLQLVTPSRQAENRVQEITEITKSLKTLAKELNVPVIALSQLSRGVDARDDKRPVLSDLRESGSIEQDADVVMFVYREEYYLATRQPDPSSPDFAKWQEKLDRATNKAEILVEKHRHGATRAIELVFEARFTRFSNPVLDN</sequence>
<feature type="domain" description="SF4 helicase" evidence="15">
    <location>
        <begin position="182"/>
        <end position="476"/>
    </location>
</feature>
<dbReference type="GO" id="GO:0004386">
    <property type="term" value="F:helicase activity"/>
    <property type="evidence" value="ECO:0007669"/>
    <property type="project" value="UniProtKB-KW"/>
</dbReference>
<dbReference type="Pfam" id="PF00772">
    <property type="entry name" value="DnaB"/>
    <property type="match status" value="1"/>
</dbReference>
<evidence type="ECO:0000256" key="4">
    <source>
        <dbReference type="ARBA" id="ARBA00022705"/>
    </source>
</evidence>
<dbReference type="EC" id="5.6.2.3" evidence="13 14"/>
<dbReference type="InterPro" id="IPR016136">
    <property type="entry name" value="DNA_helicase_N/primase_C"/>
</dbReference>
<accession>A0ABN1FDQ5</accession>
<evidence type="ECO:0000256" key="13">
    <source>
        <dbReference type="NCBIfam" id="TIGR00665"/>
    </source>
</evidence>
<keyword evidence="3 14" id="KW-0639">Primosome</keyword>
<evidence type="ECO:0000256" key="10">
    <source>
        <dbReference type="ARBA" id="ARBA00023235"/>
    </source>
</evidence>
<dbReference type="PANTHER" id="PTHR30153:SF2">
    <property type="entry name" value="REPLICATIVE DNA HELICASE"/>
    <property type="match status" value="1"/>
</dbReference>
<keyword evidence="6 14" id="KW-0378">Hydrolase</keyword>
<evidence type="ECO:0000256" key="2">
    <source>
        <dbReference type="ARBA" id="ARBA00011643"/>
    </source>
</evidence>
<keyword evidence="17" id="KW-1185">Reference proteome</keyword>
<comment type="catalytic activity">
    <reaction evidence="12 14">
        <text>ATP + H2O = ADP + phosphate + H(+)</text>
        <dbReference type="Rhea" id="RHEA:13065"/>
        <dbReference type="ChEBI" id="CHEBI:15377"/>
        <dbReference type="ChEBI" id="CHEBI:15378"/>
        <dbReference type="ChEBI" id="CHEBI:30616"/>
        <dbReference type="ChEBI" id="CHEBI:43474"/>
        <dbReference type="ChEBI" id="CHEBI:456216"/>
        <dbReference type="EC" id="5.6.2.3"/>
    </reaction>
</comment>
<dbReference type="PROSITE" id="PS51199">
    <property type="entry name" value="SF4_HELICASE"/>
    <property type="match status" value="1"/>
</dbReference>
<keyword evidence="10" id="KW-0413">Isomerase</keyword>